<evidence type="ECO:0000313" key="2">
    <source>
        <dbReference type="Proteomes" id="UP000306037"/>
    </source>
</evidence>
<dbReference type="SUPFAM" id="SSF63418">
    <property type="entry name" value="MurE/MurF N-terminal domain"/>
    <property type="match status" value="1"/>
</dbReference>
<dbReference type="EMBL" id="SZOM01000531">
    <property type="protein sequence ID" value="TKH07966.1"/>
    <property type="molecule type" value="Genomic_DNA"/>
</dbReference>
<name>A0A4U2MAD7_9BACI</name>
<keyword evidence="1" id="KW-0436">Ligase</keyword>
<gene>
    <name evidence="1" type="ORF">FC694_30000</name>
</gene>
<feature type="non-terminal residue" evidence="1">
    <location>
        <position position="60"/>
    </location>
</feature>
<dbReference type="Gene3D" id="3.40.1390.10">
    <property type="entry name" value="MurE/MurF, N-terminal domain"/>
    <property type="match status" value="1"/>
</dbReference>
<sequence>MKLKKLANLFLIKETVGDMDVEITGLEMDSRKITSGNLFICVSGIDGFLEDRHQFVEDAV</sequence>
<protein>
    <submittedName>
        <fullName evidence="1">UDP-N-acetylmuramoyl-L-alanyl-D-glutamate--2, 6-diaminopimelate ligase</fullName>
    </submittedName>
</protein>
<dbReference type="Proteomes" id="UP000306037">
    <property type="component" value="Unassembled WGS sequence"/>
</dbReference>
<reference evidence="1 2" key="1">
    <citation type="journal article" date="2019" name="Environ. Microbiol.">
        <title>An active ?-lactamase is a part of an orchestrated cell wall stress resistance network of Bacillus subtilis and related rhizosphere species.</title>
        <authorList>
            <person name="Bucher T."/>
            <person name="Keren-Paz A."/>
            <person name="Hausser J."/>
            <person name="Olender T."/>
            <person name="Cytryn E."/>
            <person name="Kolodkin-Gal I."/>
        </authorList>
    </citation>
    <scope>NUCLEOTIDE SEQUENCE [LARGE SCALE GENOMIC DNA]</scope>
    <source>
        <strain evidence="1 2">I71</strain>
    </source>
</reference>
<dbReference type="GO" id="GO:0016874">
    <property type="term" value="F:ligase activity"/>
    <property type="evidence" value="ECO:0007669"/>
    <property type="project" value="UniProtKB-KW"/>
</dbReference>
<dbReference type="AlphaFoldDB" id="A0A4U2MAD7"/>
<dbReference type="InterPro" id="IPR035911">
    <property type="entry name" value="MurE/MurF_N"/>
</dbReference>
<comment type="caution">
    <text evidence="1">The sequence shown here is derived from an EMBL/GenBank/DDBJ whole genome shotgun (WGS) entry which is preliminary data.</text>
</comment>
<organism evidence="1 2">
    <name type="scientific">Bacillus wiedmannii</name>
    <dbReference type="NCBI Taxonomy" id="1890302"/>
    <lineage>
        <taxon>Bacteria</taxon>
        <taxon>Bacillati</taxon>
        <taxon>Bacillota</taxon>
        <taxon>Bacilli</taxon>
        <taxon>Bacillales</taxon>
        <taxon>Bacillaceae</taxon>
        <taxon>Bacillus</taxon>
        <taxon>Bacillus cereus group</taxon>
    </lineage>
</organism>
<proteinExistence type="predicted"/>
<evidence type="ECO:0000313" key="1">
    <source>
        <dbReference type="EMBL" id="TKH07966.1"/>
    </source>
</evidence>
<accession>A0A4U2MAD7</accession>